<dbReference type="RefSeq" id="XP_043012609.1">
    <property type="nucleotide sequence ID" value="XM_043151513.1"/>
</dbReference>
<keyword evidence="3" id="KW-1185">Reference proteome</keyword>
<feature type="region of interest" description="Disordered" evidence="1">
    <location>
        <begin position="160"/>
        <end position="278"/>
    </location>
</feature>
<dbReference type="GeneID" id="66075888"/>
<organism evidence="2 3">
    <name type="scientific">Marasmius oreades</name>
    <name type="common">fairy-ring Marasmius</name>
    <dbReference type="NCBI Taxonomy" id="181124"/>
    <lineage>
        <taxon>Eukaryota</taxon>
        <taxon>Fungi</taxon>
        <taxon>Dikarya</taxon>
        <taxon>Basidiomycota</taxon>
        <taxon>Agaricomycotina</taxon>
        <taxon>Agaricomycetes</taxon>
        <taxon>Agaricomycetidae</taxon>
        <taxon>Agaricales</taxon>
        <taxon>Marasmiineae</taxon>
        <taxon>Marasmiaceae</taxon>
        <taxon>Marasmius</taxon>
    </lineage>
</organism>
<feature type="region of interest" description="Disordered" evidence="1">
    <location>
        <begin position="1"/>
        <end position="24"/>
    </location>
</feature>
<reference evidence="2" key="1">
    <citation type="journal article" date="2021" name="Genome Biol. Evol.">
        <title>The assembled and annotated genome of the fairy-ring fungus Marasmius oreades.</title>
        <authorList>
            <person name="Hiltunen M."/>
            <person name="Ament-Velasquez S.L."/>
            <person name="Johannesson H."/>
        </authorList>
    </citation>
    <scope>NUCLEOTIDE SEQUENCE</scope>
    <source>
        <strain evidence="2">03SP1</strain>
    </source>
</reference>
<gene>
    <name evidence="2" type="ORF">E1B28_006812</name>
</gene>
<feature type="compositionally biased region" description="Acidic residues" evidence="1">
    <location>
        <begin position="242"/>
        <end position="259"/>
    </location>
</feature>
<dbReference type="Proteomes" id="UP001049176">
    <property type="component" value="Chromosome 3"/>
</dbReference>
<protein>
    <submittedName>
        <fullName evidence="2">Uncharacterized protein</fullName>
    </submittedName>
</protein>
<dbReference type="KEGG" id="more:E1B28_006812"/>
<name>A0A9P7UWW8_9AGAR</name>
<dbReference type="EMBL" id="CM032183">
    <property type="protein sequence ID" value="KAG7096139.1"/>
    <property type="molecule type" value="Genomic_DNA"/>
</dbReference>
<dbReference type="AlphaFoldDB" id="A0A9P7UWW8"/>
<feature type="compositionally biased region" description="Basic and acidic residues" evidence="1">
    <location>
        <begin position="160"/>
        <end position="172"/>
    </location>
</feature>
<evidence type="ECO:0000313" key="2">
    <source>
        <dbReference type="EMBL" id="KAG7096139.1"/>
    </source>
</evidence>
<comment type="caution">
    <text evidence="2">The sequence shown here is derived from an EMBL/GenBank/DDBJ whole genome shotgun (WGS) entry which is preliminary data.</text>
</comment>
<accession>A0A9P7UWW8</accession>
<sequence length="306" mass="34230">MPCLQHTPKHRESRSNPSTPSALDLSPKLITINANDPLSATLLCQLSALFIHVPTTPGDSQGVEVGGQHQVAGGRDVAIEVAADDKASEDDHVEWESGDEKEDHVEYHVREREVGDNVTSNNAARPRCKGLFMRLETIEEEREWSEEEVALEHYLEAYKPDSDSEDNYEKRTRLQKQKRVKKGYEPDSTSSAEEAEEASVKHLCQTGTKRAMKKTKMARPVQGLKGRKAKGKLRAINSGNESSDDDQVDRESGGEDLDGENGPYKPGPLSEEHKAEAEKIHQNYLDKIYNLARWSSKTPSMIFNHL</sequence>
<evidence type="ECO:0000313" key="3">
    <source>
        <dbReference type="Proteomes" id="UP001049176"/>
    </source>
</evidence>
<evidence type="ECO:0000256" key="1">
    <source>
        <dbReference type="SAM" id="MobiDB-lite"/>
    </source>
</evidence>
<proteinExistence type="predicted"/>